<name>A0A0L8I6L6_OCTBM</name>
<evidence type="ECO:0008006" key="3">
    <source>
        <dbReference type="Google" id="ProtNLM"/>
    </source>
</evidence>
<accession>A0A0L8I6L6</accession>
<sequence length="198" mass="22396">MTYCSQTRQEATGPRTTLKGGPKLLSQKKPILLGTWNVRTFRDTGRCAQVVREMRQYHLTLLSMCELRWNSFGEIKLETGETLLYSGKDNEGDHHEAGVALLLSKEAARSLMEWEPVERVMGKNGLGVMNENGELLADFCAFNELTIGGTLFPHRRCHKATCVSPDQQTENQIDQIAVWQHCRSRYWIGPPLGDSETQ</sequence>
<evidence type="ECO:0000256" key="1">
    <source>
        <dbReference type="SAM" id="MobiDB-lite"/>
    </source>
</evidence>
<reference evidence="2" key="1">
    <citation type="submission" date="2015-07" db="EMBL/GenBank/DDBJ databases">
        <title>MeaNS - Measles Nucleotide Surveillance Program.</title>
        <authorList>
            <person name="Tran T."/>
            <person name="Druce J."/>
        </authorList>
    </citation>
    <scope>NUCLEOTIDE SEQUENCE</scope>
    <source>
        <strain evidence="2">UCB-OBI-ISO-001</strain>
        <tissue evidence="2">Gonad</tissue>
    </source>
</reference>
<evidence type="ECO:0000313" key="2">
    <source>
        <dbReference type="EMBL" id="KOF96660.1"/>
    </source>
</evidence>
<dbReference type="STRING" id="37653.A0A0L8I6L6"/>
<gene>
    <name evidence="2" type="ORF">OCBIM_22034035mg</name>
</gene>
<protein>
    <recommendedName>
        <fullName evidence="3">Endonuclease/exonuclease/phosphatase domain-containing protein</fullName>
    </recommendedName>
</protein>
<dbReference type="EMBL" id="KQ416508">
    <property type="protein sequence ID" value="KOF96660.1"/>
    <property type="molecule type" value="Genomic_DNA"/>
</dbReference>
<proteinExistence type="predicted"/>
<feature type="compositionally biased region" description="Polar residues" evidence="1">
    <location>
        <begin position="1"/>
        <end position="10"/>
    </location>
</feature>
<feature type="non-terminal residue" evidence="2">
    <location>
        <position position="198"/>
    </location>
</feature>
<dbReference type="SUPFAM" id="SSF56219">
    <property type="entry name" value="DNase I-like"/>
    <property type="match status" value="1"/>
</dbReference>
<feature type="region of interest" description="Disordered" evidence="1">
    <location>
        <begin position="1"/>
        <end position="21"/>
    </location>
</feature>
<dbReference type="AlphaFoldDB" id="A0A0L8I6L6"/>
<organism evidence="2">
    <name type="scientific">Octopus bimaculoides</name>
    <name type="common">California two-spotted octopus</name>
    <dbReference type="NCBI Taxonomy" id="37653"/>
    <lineage>
        <taxon>Eukaryota</taxon>
        <taxon>Metazoa</taxon>
        <taxon>Spiralia</taxon>
        <taxon>Lophotrochozoa</taxon>
        <taxon>Mollusca</taxon>
        <taxon>Cephalopoda</taxon>
        <taxon>Coleoidea</taxon>
        <taxon>Octopodiformes</taxon>
        <taxon>Octopoda</taxon>
        <taxon>Incirrata</taxon>
        <taxon>Octopodidae</taxon>
        <taxon>Octopus</taxon>
    </lineage>
</organism>
<dbReference type="InterPro" id="IPR036691">
    <property type="entry name" value="Endo/exonu/phosph_ase_sf"/>
</dbReference>